<dbReference type="OrthoDB" id="3276128at2"/>
<feature type="domain" description="CheW-like" evidence="1">
    <location>
        <begin position="15"/>
        <end position="161"/>
    </location>
</feature>
<dbReference type="PANTHER" id="PTHR22617">
    <property type="entry name" value="CHEMOTAXIS SENSOR HISTIDINE KINASE-RELATED"/>
    <property type="match status" value="1"/>
</dbReference>
<keyword evidence="3" id="KW-1185">Reference proteome</keyword>
<dbReference type="GO" id="GO:0007165">
    <property type="term" value="P:signal transduction"/>
    <property type="evidence" value="ECO:0007669"/>
    <property type="project" value="InterPro"/>
</dbReference>
<dbReference type="SMART" id="SM00260">
    <property type="entry name" value="CheW"/>
    <property type="match status" value="3"/>
</dbReference>
<feature type="domain" description="CheW-like" evidence="1">
    <location>
        <begin position="174"/>
        <end position="314"/>
    </location>
</feature>
<dbReference type="InterPro" id="IPR039315">
    <property type="entry name" value="CheW"/>
</dbReference>
<evidence type="ECO:0000313" key="2">
    <source>
        <dbReference type="EMBL" id="KUL41643.1"/>
    </source>
</evidence>
<accession>A0A0X3VA12</accession>
<dbReference type="Gene3D" id="2.40.50.180">
    <property type="entry name" value="CheA-289, Domain 4"/>
    <property type="match status" value="3"/>
</dbReference>
<dbReference type="PANTHER" id="PTHR22617:SF23">
    <property type="entry name" value="CHEMOTAXIS PROTEIN CHEW"/>
    <property type="match status" value="1"/>
</dbReference>
<evidence type="ECO:0000313" key="3">
    <source>
        <dbReference type="Proteomes" id="UP000053244"/>
    </source>
</evidence>
<dbReference type="InterPro" id="IPR036061">
    <property type="entry name" value="CheW-like_dom_sf"/>
</dbReference>
<dbReference type="Pfam" id="PF01584">
    <property type="entry name" value="CheW"/>
    <property type="match status" value="3"/>
</dbReference>
<proteinExistence type="predicted"/>
<feature type="domain" description="CheW-like" evidence="1">
    <location>
        <begin position="340"/>
        <end position="484"/>
    </location>
</feature>
<dbReference type="AlphaFoldDB" id="A0A0X3VA12"/>
<dbReference type="Proteomes" id="UP000053244">
    <property type="component" value="Unassembled WGS sequence"/>
</dbReference>
<dbReference type="InterPro" id="IPR002545">
    <property type="entry name" value="CheW-lke_dom"/>
</dbReference>
<dbReference type="GO" id="GO:0006935">
    <property type="term" value="P:chemotaxis"/>
    <property type="evidence" value="ECO:0007669"/>
    <property type="project" value="InterPro"/>
</dbReference>
<organism evidence="2 3">
    <name type="scientific">Actinoplanes awajinensis subsp. mycoplanecinus</name>
    <dbReference type="NCBI Taxonomy" id="135947"/>
    <lineage>
        <taxon>Bacteria</taxon>
        <taxon>Bacillati</taxon>
        <taxon>Actinomycetota</taxon>
        <taxon>Actinomycetes</taxon>
        <taxon>Micromonosporales</taxon>
        <taxon>Micromonosporaceae</taxon>
        <taxon>Actinoplanes</taxon>
    </lineage>
</organism>
<sequence>MTTTGLARAGAGIRDGKCGVFAIADFQFALPLEELREVIPRPATFEPLAAGVAGLIGAVNLRHQVVPVLDLRPTIGVADDDVPMGIIVVVIHEEHIFGLLASDVRGVVDRSGRCASADGTGLTTDIFERPDDRSVVSLLNSAAVRRLPGLPAVRVVETSTGEDTDEDMGAADTLRTIILLNTAAIGLCIDVNRVHSVIPELQVRPSPMSGGAVLGVVVIGGHEVAVLDPLIHLGLGSLNTTKADRGVALAFDEGLLVFAVTEVKQIVMVPDREILPLPPFAVSVPHALSGIVTDRGDRHYLILDEEELRRDPGLRALAALGIATGTHQNAGTADAEAAFTPRTFLTYNAGVDVATLLDQINEILPYPEHVVPLTGHFPGVRGVFTHRNQAIPLLCLTTMVGHVPPDDGQPGRVLVVLVPSGRIGFIVPHLQAIEQSVWEEEPAQRAVRLDSLLSTSPLVEVTEGGQRRTMPHIDLQALAAACLPPG</sequence>
<protein>
    <recommendedName>
        <fullName evidence="1">CheW-like domain-containing protein</fullName>
    </recommendedName>
</protein>
<evidence type="ECO:0000259" key="1">
    <source>
        <dbReference type="PROSITE" id="PS50851"/>
    </source>
</evidence>
<comment type="caution">
    <text evidence="2">The sequence shown here is derived from an EMBL/GenBank/DDBJ whole genome shotgun (WGS) entry which is preliminary data.</text>
</comment>
<dbReference type="EMBL" id="LLZH01000012">
    <property type="protein sequence ID" value="KUL41643.1"/>
    <property type="molecule type" value="Genomic_DNA"/>
</dbReference>
<reference evidence="2 3" key="1">
    <citation type="submission" date="2015-10" db="EMBL/GenBank/DDBJ databases">
        <authorList>
            <person name="Gilbert D.G."/>
        </authorList>
    </citation>
    <scope>NUCLEOTIDE SEQUENCE [LARGE SCALE GENOMIC DNA]</scope>
    <source>
        <strain evidence="2 3">NRRL B-16712</strain>
    </source>
</reference>
<dbReference type="SUPFAM" id="SSF50341">
    <property type="entry name" value="CheW-like"/>
    <property type="match status" value="3"/>
</dbReference>
<gene>
    <name evidence="2" type="ORF">ADL15_03265</name>
</gene>
<dbReference type="RefSeq" id="WP_067685001.1">
    <property type="nucleotide sequence ID" value="NZ_LLZH01000012.1"/>
</dbReference>
<name>A0A0X3VA12_9ACTN</name>
<dbReference type="PROSITE" id="PS50851">
    <property type="entry name" value="CHEW"/>
    <property type="match status" value="3"/>
</dbReference>
<dbReference type="Gene3D" id="2.30.30.40">
    <property type="entry name" value="SH3 Domains"/>
    <property type="match status" value="2"/>
</dbReference>
<dbReference type="GO" id="GO:0005829">
    <property type="term" value="C:cytosol"/>
    <property type="evidence" value="ECO:0007669"/>
    <property type="project" value="TreeGrafter"/>
</dbReference>